<dbReference type="AlphaFoldDB" id="A0AA48HQK3"/>
<dbReference type="Gene3D" id="1.20.1530.20">
    <property type="match status" value="1"/>
</dbReference>
<keyword evidence="1" id="KW-0472">Membrane</keyword>
<feature type="transmembrane region" description="Helical" evidence="1">
    <location>
        <begin position="276"/>
        <end position="294"/>
    </location>
</feature>
<feature type="transmembrane region" description="Helical" evidence="1">
    <location>
        <begin position="187"/>
        <end position="209"/>
    </location>
</feature>
<keyword evidence="1" id="KW-1133">Transmembrane helix</keyword>
<dbReference type="RefSeq" id="WP_338273880.1">
    <property type="nucleotide sequence ID" value="NZ_AP027266.1"/>
</dbReference>
<name>A0AA48HQK3_9RHOB</name>
<evidence type="ECO:0000313" key="2">
    <source>
        <dbReference type="EMBL" id="BDW84206.1"/>
    </source>
</evidence>
<keyword evidence="1" id="KW-0812">Transmembrane</keyword>
<proteinExistence type="predicted"/>
<dbReference type="KEGG" id="rmai:MACH21_03830"/>
<feature type="transmembrane region" description="Helical" evidence="1">
    <location>
        <begin position="128"/>
        <end position="148"/>
    </location>
</feature>
<keyword evidence="3" id="KW-1185">Reference proteome</keyword>
<gene>
    <name evidence="2" type="ORF">MACH21_03830</name>
</gene>
<protein>
    <recommendedName>
        <fullName evidence="4">BASS family bile acid:Na+ symporter</fullName>
    </recommendedName>
</protein>
<feature type="transmembrane region" description="Helical" evidence="1">
    <location>
        <begin position="221"/>
        <end position="242"/>
    </location>
</feature>
<reference evidence="2 3" key="1">
    <citation type="submission" date="2023-01" db="EMBL/GenBank/DDBJ databases">
        <title>Complete genome sequence of Roseicyclus marinus strain Dej080120_10.</title>
        <authorList>
            <person name="Ueki S."/>
            <person name="Maruyama F."/>
        </authorList>
    </citation>
    <scope>NUCLEOTIDE SEQUENCE [LARGE SCALE GENOMIC DNA]</scope>
    <source>
        <strain evidence="2 3">Dej080120_10</strain>
    </source>
</reference>
<dbReference type="Proteomes" id="UP001337723">
    <property type="component" value="Chromosome"/>
</dbReference>
<accession>A0AA48HQK3</accession>
<sequence length="312" mass="32029">MTSWLARSGRWMLPGGLAIGLISPTLAEALRPIIGPVVVILLFLAVLRIGPEGLRIGRAGLMRAGLRALVLQLALPLAIALPLAAAGVLESSLALGAVLFLSAAPLTGAAHFAVMAGGAPAPALRQTVIGTALLPATVVPVFALVPAFGTASEVIGAVGRLLVIIALAGGVALWLRSRGWVQASPRTFVRIDAIAAVLLAVVVIGIMSAVGRTLREDPESFWLAMALVCAIGFGLQALAVWMLRDGPDLPALAVIAGNRNVALFLGVLPAAVSDELLLMIGCFQVPMYLTPLILPRLIALKRRGGGAGFGAN</sequence>
<feature type="transmembrane region" description="Helical" evidence="1">
    <location>
        <begin position="66"/>
        <end position="87"/>
    </location>
</feature>
<evidence type="ECO:0000256" key="1">
    <source>
        <dbReference type="SAM" id="Phobius"/>
    </source>
</evidence>
<organism evidence="2 3">
    <name type="scientific">Roseicyclus marinus</name>
    <dbReference type="NCBI Taxonomy" id="2161673"/>
    <lineage>
        <taxon>Bacteria</taxon>
        <taxon>Pseudomonadati</taxon>
        <taxon>Pseudomonadota</taxon>
        <taxon>Alphaproteobacteria</taxon>
        <taxon>Rhodobacterales</taxon>
        <taxon>Roseobacteraceae</taxon>
        <taxon>Roseicyclus</taxon>
    </lineage>
</organism>
<dbReference type="InterPro" id="IPR038770">
    <property type="entry name" value="Na+/solute_symporter_sf"/>
</dbReference>
<dbReference type="EMBL" id="AP027266">
    <property type="protein sequence ID" value="BDW84206.1"/>
    <property type="molecule type" value="Genomic_DNA"/>
</dbReference>
<feature type="transmembrane region" description="Helical" evidence="1">
    <location>
        <begin position="93"/>
        <end position="116"/>
    </location>
</feature>
<feature type="transmembrane region" description="Helical" evidence="1">
    <location>
        <begin position="154"/>
        <end position="175"/>
    </location>
</feature>
<evidence type="ECO:0000313" key="3">
    <source>
        <dbReference type="Proteomes" id="UP001337723"/>
    </source>
</evidence>
<feature type="transmembrane region" description="Helical" evidence="1">
    <location>
        <begin position="249"/>
        <end position="270"/>
    </location>
</feature>
<evidence type="ECO:0008006" key="4">
    <source>
        <dbReference type="Google" id="ProtNLM"/>
    </source>
</evidence>
<feature type="transmembrane region" description="Helical" evidence="1">
    <location>
        <begin position="37"/>
        <end position="54"/>
    </location>
</feature>